<feature type="region of interest" description="Disordered" evidence="1">
    <location>
        <begin position="255"/>
        <end position="532"/>
    </location>
</feature>
<feature type="compositionally biased region" description="Low complexity" evidence="1">
    <location>
        <begin position="281"/>
        <end position="293"/>
    </location>
</feature>
<proteinExistence type="predicted"/>
<feature type="compositionally biased region" description="Basic and acidic residues" evidence="1">
    <location>
        <begin position="386"/>
        <end position="519"/>
    </location>
</feature>
<feature type="compositionally biased region" description="Basic residues" evidence="1">
    <location>
        <begin position="520"/>
        <end position="532"/>
    </location>
</feature>
<evidence type="ECO:0000256" key="1">
    <source>
        <dbReference type="SAM" id="MobiDB-lite"/>
    </source>
</evidence>
<organism evidence="2 3">
    <name type="scientific">Elysia crispata</name>
    <name type="common">lettuce slug</name>
    <dbReference type="NCBI Taxonomy" id="231223"/>
    <lineage>
        <taxon>Eukaryota</taxon>
        <taxon>Metazoa</taxon>
        <taxon>Spiralia</taxon>
        <taxon>Lophotrochozoa</taxon>
        <taxon>Mollusca</taxon>
        <taxon>Gastropoda</taxon>
        <taxon>Heterobranchia</taxon>
        <taxon>Euthyneura</taxon>
        <taxon>Panpulmonata</taxon>
        <taxon>Sacoglossa</taxon>
        <taxon>Placobranchoidea</taxon>
        <taxon>Plakobranchidae</taxon>
        <taxon>Elysia</taxon>
    </lineage>
</organism>
<feature type="compositionally biased region" description="Basic residues" evidence="1">
    <location>
        <begin position="24"/>
        <end position="43"/>
    </location>
</feature>
<gene>
    <name evidence="2" type="ORF">RRG08_055388</name>
</gene>
<keyword evidence="3" id="KW-1185">Reference proteome</keyword>
<sequence>MADTSDVRYALDTKASKDEFSSHRREKKKHKHKHKHKSGKHKHSSSDRSRKQKKKRHSSYSEDSDVGDGGGPAVKRSRVVEEVEGEDIELQRLEAARKMLTAELNSGGQNEALRAINLIAKGYDSDSEEEGEVEHEILKDDLRKAKQYLAYVTSQGREQELEEGEIRNSSFKHYEDFRISKSIDDIGEHRSKSIRTDHESSKGRDRLREKDNSRQLSEAANDIDDLLDEGLEMLDNMGVPSSKLNPSLAARLGPEVNSVKAKVQSLVQSGKKKSPEKDSRSLSPPSSPHQQHSIPKHKSSQEEKENRVVEVLDSDQEEGEFQGGAPVEVIQIDDDDAPHKKSHSRRNQKRKSDLSPDVTIVEEKSHGPSSKHKSERKRKKSLSRKHNSEKDSKRSSLGRDKDLLKSRKEESVKRQDDIKRKSEERGRKDSESRREKIREDSVGKRDDRRGLPPASHDDWRRGLSGEPRRGADSREKRDSERLDARRGDRPERDRNDRLERGDRSDRARGRDDIRQGDRAGRRRTPSPFMGRR</sequence>
<name>A0AAE1AQE2_9GAST</name>
<dbReference type="AlphaFoldDB" id="A0AAE1AQE2"/>
<accession>A0AAE1AQE2</accession>
<feature type="compositionally biased region" description="Basic and acidic residues" evidence="1">
    <location>
        <begin position="185"/>
        <end position="213"/>
    </location>
</feature>
<dbReference type="EMBL" id="JAWDGP010001389">
    <property type="protein sequence ID" value="KAK3792125.1"/>
    <property type="molecule type" value="Genomic_DNA"/>
</dbReference>
<feature type="compositionally biased region" description="Basic and acidic residues" evidence="1">
    <location>
        <begin position="1"/>
        <end position="23"/>
    </location>
</feature>
<dbReference type="Proteomes" id="UP001283361">
    <property type="component" value="Unassembled WGS sequence"/>
</dbReference>
<reference evidence="2" key="1">
    <citation type="journal article" date="2023" name="G3 (Bethesda)">
        <title>A reference genome for the long-term kleptoplast-retaining sea slug Elysia crispata morphotype clarki.</title>
        <authorList>
            <person name="Eastman K.E."/>
            <person name="Pendleton A.L."/>
            <person name="Shaikh M.A."/>
            <person name="Suttiyut T."/>
            <person name="Ogas R."/>
            <person name="Tomko P."/>
            <person name="Gavelis G."/>
            <person name="Widhalm J.R."/>
            <person name="Wisecaver J.H."/>
        </authorList>
    </citation>
    <scope>NUCLEOTIDE SEQUENCE</scope>
    <source>
        <strain evidence="2">ECLA1</strain>
    </source>
</reference>
<feature type="compositionally biased region" description="Basic residues" evidence="1">
    <location>
        <begin position="340"/>
        <end position="349"/>
    </location>
</feature>
<evidence type="ECO:0000313" key="2">
    <source>
        <dbReference type="EMBL" id="KAK3792125.1"/>
    </source>
</evidence>
<feature type="compositionally biased region" description="Basic residues" evidence="1">
    <location>
        <begin position="369"/>
        <end position="385"/>
    </location>
</feature>
<protein>
    <submittedName>
        <fullName evidence="2">Uncharacterized protein</fullName>
    </submittedName>
</protein>
<comment type="caution">
    <text evidence="2">The sequence shown here is derived from an EMBL/GenBank/DDBJ whole genome shotgun (WGS) entry which is preliminary data.</text>
</comment>
<feature type="compositionally biased region" description="Basic and acidic residues" evidence="1">
    <location>
        <begin position="299"/>
        <end position="310"/>
    </location>
</feature>
<evidence type="ECO:0000313" key="3">
    <source>
        <dbReference type="Proteomes" id="UP001283361"/>
    </source>
</evidence>
<feature type="region of interest" description="Disordered" evidence="1">
    <location>
        <begin position="185"/>
        <end position="223"/>
    </location>
</feature>
<feature type="region of interest" description="Disordered" evidence="1">
    <location>
        <begin position="1"/>
        <end position="87"/>
    </location>
</feature>